<keyword evidence="1" id="KW-0813">Transport</keyword>
<proteinExistence type="predicted"/>
<evidence type="ECO:0000256" key="5">
    <source>
        <dbReference type="ARBA" id="ARBA00022692"/>
    </source>
</evidence>
<evidence type="ECO:0000313" key="11">
    <source>
        <dbReference type="Proteomes" id="UP000248395"/>
    </source>
</evidence>
<feature type="transmembrane region" description="Helical" evidence="9">
    <location>
        <begin position="114"/>
        <end position="130"/>
    </location>
</feature>
<keyword evidence="6" id="KW-1278">Translocase</keyword>
<keyword evidence="2" id="KW-0597">Phosphoprotein</keyword>
<evidence type="ECO:0000256" key="1">
    <source>
        <dbReference type="ARBA" id="ARBA00022448"/>
    </source>
</evidence>
<evidence type="ECO:0000256" key="8">
    <source>
        <dbReference type="ARBA" id="ARBA00023136"/>
    </source>
</evidence>
<evidence type="ECO:0000256" key="6">
    <source>
        <dbReference type="ARBA" id="ARBA00022967"/>
    </source>
</evidence>
<dbReference type="GO" id="GO:0055085">
    <property type="term" value="P:transmembrane transport"/>
    <property type="evidence" value="ECO:0007669"/>
    <property type="project" value="InterPro"/>
</dbReference>
<gene>
    <name evidence="10" type="ORF">DFR38_105187</name>
</gene>
<feature type="transmembrane region" description="Helical" evidence="9">
    <location>
        <begin position="136"/>
        <end position="153"/>
    </location>
</feature>
<dbReference type="AlphaFoldDB" id="A0A318K5Q5"/>
<evidence type="ECO:0000256" key="2">
    <source>
        <dbReference type="ARBA" id="ARBA00022553"/>
    </source>
</evidence>
<evidence type="ECO:0000313" key="10">
    <source>
        <dbReference type="EMBL" id="PXX49144.1"/>
    </source>
</evidence>
<sequence length="259" mass="26934">MNTPVIRLAPTLASRNRQQLLALLPAIAIQLWQWGPPALLALASASASALLADSLGLAWRRQAIWPGLRQGEALLTAVLLSLLLPDAAVPLLCLCTGGAILLLRQLFGGSGSSLFHPVAGGLLLAAPWLPAGLPHADIPLSLALLAGGLWLLWRGLLRWQAPLGLLLVVLIALPVGSGWLLGQSALWLLAGWVMSDGSATPITPRGRLVYGQAAGMLCISFVTLTTQPDAGVTLAACLLLLSASAPLLDRLTLSPGPRT</sequence>
<dbReference type="PANTHER" id="PTHR30578">
    <property type="entry name" value="ELECTRON TRANSPORT COMPLEX PROTEIN RNFD"/>
    <property type="match status" value="1"/>
</dbReference>
<organism evidence="10 11">
    <name type="scientific">Aquitalea magnusonii</name>
    <dbReference type="NCBI Taxonomy" id="332411"/>
    <lineage>
        <taxon>Bacteria</taxon>
        <taxon>Pseudomonadati</taxon>
        <taxon>Pseudomonadota</taxon>
        <taxon>Betaproteobacteria</taxon>
        <taxon>Neisseriales</taxon>
        <taxon>Chromobacteriaceae</taxon>
        <taxon>Aquitalea</taxon>
    </lineage>
</organism>
<comment type="caution">
    <text evidence="10">The sequence shown here is derived from an EMBL/GenBank/DDBJ whole genome shotgun (WGS) entry which is preliminary data.</text>
</comment>
<accession>A0A318K5Q5</accession>
<feature type="transmembrane region" description="Helical" evidence="9">
    <location>
        <begin position="73"/>
        <end position="102"/>
    </location>
</feature>
<keyword evidence="5 9" id="KW-0812">Transmembrane</keyword>
<feature type="transmembrane region" description="Helical" evidence="9">
    <location>
        <begin position="165"/>
        <end position="188"/>
    </location>
</feature>
<dbReference type="GO" id="GO:0005886">
    <property type="term" value="C:plasma membrane"/>
    <property type="evidence" value="ECO:0007669"/>
    <property type="project" value="TreeGrafter"/>
</dbReference>
<name>A0A318K5Q5_9NEIS</name>
<evidence type="ECO:0000256" key="7">
    <source>
        <dbReference type="ARBA" id="ARBA00022989"/>
    </source>
</evidence>
<evidence type="ECO:0000256" key="4">
    <source>
        <dbReference type="ARBA" id="ARBA00022643"/>
    </source>
</evidence>
<dbReference type="EMBL" id="QJKC01000005">
    <property type="protein sequence ID" value="PXX49144.1"/>
    <property type="molecule type" value="Genomic_DNA"/>
</dbReference>
<keyword evidence="11" id="KW-1185">Reference proteome</keyword>
<keyword evidence="7 9" id="KW-1133">Transmembrane helix</keyword>
<evidence type="ECO:0000256" key="3">
    <source>
        <dbReference type="ARBA" id="ARBA00022630"/>
    </source>
</evidence>
<dbReference type="InterPro" id="IPR004338">
    <property type="entry name" value="NqrB/RnfD"/>
</dbReference>
<dbReference type="Proteomes" id="UP000248395">
    <property type="component" value="Unassembled WGS sequence"/>
</dbReference>
<protein>
    <submittedName>
        <fullName evidence="10">Na+-translocating ferredoxin:NAD+ oxidoreductase RnfD subunit</fullName>
    </submittedName>
</protein>
<keyword evidence="8 9" id="KW-0472">Membrane</keyword>
<keyword evidence="4" id="KW-0288">FMN</keyword>
<dbReference type="PANTHER" id="PTHR30578:SF0">
    <property type="entry name" value="ION-TRANSLOCATING OXIDOREDUCTASE COMPLEX SUBUNIT D"/>
    <property type="match status" value="1"/>
</dbReference>
<dbReference type="Pfam" id="PF03116">
    <property type="entry name" value="NQR2_RnfD_RnfE"/>
    <property type="match status" value="2"/>
</dbReference>
<evidence type="ECO:0000256" key="9">
    <source>
        <dbReference type="SAM" id="Phobius"/>
    </source>
</evidence>
<keyword evidence="3" id="KW-0285">Flavoprotein</keyword>
<reference evidence="10 11" key="1">
    <citation type="submission" date="2018-05" db="EMBL/GenBank/DDBJ databases">
        <title>Genomic Encyclopedia of Type Strains, Phase IV (KMG-IV): sequencing the most valuable type-strain genomes for metagenomic binning, comparative biology and taxonomic classification.</title>
        <authorList>
            <person name="Goeker M."/>
        </authorList>
    </citation>
    <scope>NUCLEOTIDE SEQUENCE [LARGE SCALE GENOMIC DNA]</scope>
    <source>
        <strain evidence="10 11">DSM 25134</strain>
    </source>
</reference>